<proteinExistence type="predicted"/>
<comment type="caution">
    <text evidence="1">The sequence shown here is derived from an EMBL/GenBank/DDBJ whole genome shotgun (WGS) entry which is preliminary data.</text>
</comment>
<dbReference type="AlphaFoldDB" id="A0AAV3ZRJ3"/>
<gene>
    <name evidence="1" type="ORF">PoB_002357800</name>
</gene>
<evidence type="ECO:0000313" key="1">
    <source>
        <dbReference type="EMBL" id="GFN97072.1"/>
    </source>
</evidence>
<evidence type="ECO:0000313" key="2">
    <source>
        <dbReference type="Proteomes" id="UP000735302"/>
    </source>
</evidence>
<reference evidence="1 2" key="1">
    <citation type="journal article" date="2021" name="Elife">
        <title>Chloroplast acquisition without the gene transfer in kleptoplastic sea slugs, Plakobranchus ocellatus.</title>
        <authorList>
            <person name="Maeda T."/>
            <person name="Takahashi S."/>
            <person name="Yoshida T."/>
            <person name="Shimamura S."/>
            <person name="Takaki Y."/>
            <person name="Nagai Y."/>
            <person name="Toyoda A."/>
            <person name="Suzuki Y."/>
            <person name="Arimoto A."/>
            <person name="Ishii H."/>
            <person name="Satoh N."/>
            <person name="Nishiyama T."/>
            <person name="Hasebe M."/>
            <person name="Maruyama T."/>
            <person name="Minagawa J."/>
            <person name="Obokata J."/>
            <person name="Shigenobu S."/>
        </authorList>
    </citation>
    <scope>NUCLEOTIDE SEQUENCE [LARGE SCALE GENOMIC DNA]</scope>
</reference>
<organism evidence="1 2">
    <name type="scientific">Plakobranchus ocellatus</name>
    <dbReference type="NCBI Taxonomy" id="259542"/>
    <lineage>
        <taxon>Eukaryota</taxon>
        <taxon>Metazoa</taxon>
        <taxon>Spiralia</taxon>
        <taxon>Lophotrochozoa</taxon>
        <taxon>Mollusca</taxon>
        <taxon>Gastropoda</taxon>
        <taxon>Heterobranchia</taxon>
        <taxon>Euthyneura</taxon>
        <taxon>Panpulmonata</taxon>
        <taxon>Sacoglossa</taxon>
        <taxon>Placobranchoidea</taxon>
        <taxon>Plakobranchidae</taxon>
        <taxon>Plakobranchus</taxon>
    </lineage>
</organism>
<name>A0AAV3ZRJ3_9GAST</name>
<accession>A0AAV3ZRJ3</accession>
<protein>
    <submittedName>
        <fullName evidence="1">Uncharacterized protein</fullName>
    </submittedName>
</protein>
<dbReference type="Proteomes" id="UP000735302">
    <property type="component" value="Unassembled WGS sequence"/>
</dbReference>
<dbReference type="EMBL" id="BLXT01002730">
    <property type="protein sequence ID" value="GFN97072.1"/>
    <property type="molecule type" value="Genomic_DNA"/>
</dbReference>
<sequence length="96" mass="10695">MVRATFRNCEQLCYKLPNQLWSLWQARADMSILESEGSLAVTSQPEHQALYFISAASNIKSEMNKIAVGPNQNQILPESKQLAQISLSCTSASQHI</sequence>
<keyword evidence="2" id="KW-1185">Reference proteome</keyword>